<keyword evidence="1" id="KW-0812">Transmembrane</keyword>
<dbReference type="Proteomes" id="UP001500194">
    <property type="component" value="Unassembled WGS sequence"/>
</dbReference>
<evidence type="ECO:0000313" key="2">
    <source>
        <dbReference type="EMBL" id="GAA0643244.1"/>
    </source>
</evidence>
<feature type="transmembrane region" description="Helical" evidence="1">
    <location>
        <begin position="52"/>
        <end position="70"/>
    </location>
</feature>
<keyword evidence="1" id="KW-1133">Transmembrane helix</keyword>
<dbReference type="EMBL" id="BAAADU010000001">
    <property type="protein sequence ID" value="GAA0643244.1"/>
    <property type="molecule type" value="Genomic_DNA"/>
</dbReference>
<protein>
    <submittedName>
        <fullName evidence="2">Uncharacterized protein</fullName>
    </submittedName>
</protein>
<dbReference type="GeneID" id="68574162"/>
<dbReference type="RefSeq" id="WP_227262431.1">
    <property type="nucleotide sequence ID" value="NZ_BAAADU010000001.1"/>
</dbReference>
<name>A0AAV3SY08_9EURY</name>
<comment type="caution">
    <text evidence="2">The sequence shown here is derived from an EMBL/GenBank/DDBJ whole genome shotgun (WGS) entry which is preliminary data.</text>
</comment>
<reference evidence="2 3" key="1">
    <citation type="journal article" date="2019" name="Int. J. Syst. Evol. Microbiol.">
        <title>The Global Catalogue of Microorganisms (GCM) 10K type strain sequencing project: providing services to taxonomists for standard genome sequencing and annotation.</title>
        <authorList>
            <consortium name="The Broad Institute Genomics Platform"/>
            <consortium name="The Broad Institute Genome Sequencing Center for Infectious Disease"/>
            <person name="Wu L."/>
            <person name="Ma J."/>
        </authorList>
    </citation>
    <scope>NUCLEOTIDE SEQUENCE [LARGE SCALE GENOMIC DNA]</scope>
    <source>
        <strain evidence="2 3">JCM 16327</strain>
    </source>
</reference>
<evidence type="ECO:0000256" key="1">
    <source>
        <dbReference type="SAM" id="Phobius"/>
    </source>
</evidence>
<accession>A0AAV3SY08</accession>
<organism evidence="2 3">
    <name type="scientific">Salarchaeum japonicum</name>
    <dbReference type="NCBI Taxonomy" id="555573"/>
    <lineage>
        <taxon>Archaea</taxon>
        <taxon>Methanobacteriati</taxon>
        <taxon>Methanobacteriota</taxon>
        <taxon>Stenosarchaea group</taxon>
        <taxon>Halobacteria</taxon>
        <taxon>Halobacteriales</taxon>
        <taxon>Halobacteriaceae</taxon>
    </lineage>
</organism>
<sequence>MGTSVRPYGDGVLVYEPVYSWITRTADIIGMYLDLPVSIGLPLASEMAWDEVVGGVGVSISIVGMAQLLLMKLSGRLYRGVRQRVGPMEMEIAMSPDAPTETEDGMIGQVISAETV</sequence>
<dbReference type="AlphaFoldDB" id="A0AAV3SY08"/>
<gene>
    <name evidence="2" type="ORF">GCM10009019_01390</name>
</gene>
<evidence type="ECO:0000313" key="3">
    <source>
        <dbReference type="Proteomes" id="UP001500194"/>
    </source>
</evidence>
<proteinExistence type="predicted"/>
<keyword evidence="1" id="KW-0472">Membrane</keyword>
<keyword evidence="3" id="KW-1185">Reference proteome</keyword>